<dbReference type="EMBL" id="CP014136">
    <property type="protein sequence ID" value="ATA22417.1"/>
    <property type="molecule type" value="Genomic_DNA"/>
</dbReference>
<evidence type="ECO:0000256" key="2">
    <source>
        <dbReference type="SAM" id="SignalP"/>
    </source>
</evidence>
<dbReference type="Proteomes" id="UP000217182">
    <property type="component" value="Chromosome"/>
</dbReference>
<feature type="region of interest" description="Disordered" evidence="1">
    <location>
        <begin position="40"/>
        <end position="104"/>
    </location>
</feature>
<sequence>MKTPALFIALLLLAWQAGAQNLNAAAGVQPLNQDSVQQQRMLDNQQREQRRLQQQRQFDANQQRLQQTSPGNSRLIPNNNQPRSPFDRSAPSVPQAPLPAAPAG</sequence>
<evidence type="ECO:0000313" key="3">
    <source>
        <dbReference type="EMBL" id="ATA22417.1"/>
    </source>
</evidence>
<name>A0A250B8G1_9GAMM</name>
<accession>A0A250B8G1</accession>
<feature type="signal peptide" evidence="2">
    <location>
        <begin position="1"/>
        <end position="19"/>
    </location>
</feature>
<organism evidence="3 4">
    <name type="scientific">Gibbsiella quercinecans</name>
    <dbReference type="NCBI Taxonomy" id="929813"/>
    <lineage>
        <taxon>Bacteria</taxon>
        <taxon>Pseudomonadati</taxon>
        <taxon>Pseudomonadota</taxon>
        <taxon>Gammaproteobacteria</taxon>
        <taxon>Enterobacterales</taxon>
        <taxon>Yersiniaceae</taxon>
        <taxon>Gibbsiella</taxon>
    </lineage>
</organism>
<dbReference type="AlphaFoldDB" id="A0A250B8G1"/>
<dbReference type="OrthoDB" id="6497804at2"/>
<gene>
    <name evidence="3" type="ORF">AWC35_10385</name>
</gene>
<evidence type="ECO:0000313" key="4">
    <source>
        <dbReference type="Proteomes" id="UP000217182"/>
    </source>
</evidence>
<evidence type="ECO:0008006" key="5">
    <source>
        <dbReference type="Google" id="ProtNLM"/>
    </source>
</evidence>
<keyword evidence="4" id="KW-1185">Reference proteome</keyword>
<dbReference type="KEGG" id="gqu:AWC35_10385"/>
<reference evidence="3 4" key="1">
    <citation type="submission" date="2016-01" db="EMBL/GenBank/DDBJ databases">
        <authorList>
            <person name="Oliw E.H."/>
        </authorList>
    </citation>
    <scope>NUCLEOTIDE SEQUENCE [LARGE SCALE GENOMIC DNA]</scope>
    <source>
        <strain evidence="3 4">FRB97</strain>
    </source>
</reference>
<keyword evidence="2" id="KW-0732">Signal</keyword>
<feature type="compositionally biased region" description="Low complexity" evidence="1">
    <location>
        <begin position="52"/>
        <end position="67"/>
    </location>
</feature>
<feature type="compositionally biased region" description="Polar residues" evidence="1">
    <location>
        <begin position="68"/>
        <end position="83"/>
    </location>
</feature>
<proteinExistence type="predicted"/>
<feature type="compositionally biased region" description="Pro residues" evidence="1">
    <location>
        <begin position="94"/>
        <end position="104"/>
    </location>
</feature>
<protein>
    <recommendedName>
        <fullName evidence="5">DUF2756 domain-containing protein</fullName>
    </recommendedName>
</protein>
<evidence type="ECO:0000256" key="1">
    <source>
        <dbReference type="SAM" id="MobiDB-lite"/>
    </source>
</evidence>
<feature type="chain" id="PRO_5012896847" description="DUF2756 domain-containing protein" evidence="2">
    <location>
        <begin position="20"/>
        <end position="104"/>
    </location>
</feature>